<feature type="compositionally biased region" description="Pro residues" evidence="1">
    <location>
        <begin position="145"/>
        <end position="156"/>
    </location>
</feature>
<feature type="region of interest" description="Disordered" evidence="1">
    <location>
        <begin position="224"/>
        <end position="281"/>
    </location>
</feature>
<reference evidence="2" key="2">
    <citation type="submission" date="2025-05" db="UniProtKB">
        <authorList>
            <consortium name="RefSeq"/>
        </authorList>
    </citation>
    <scope>NUCLEOTIDE SEQUENCE [LARGE SCALE GENOMIC DNA]</scope>
</reference>
<dbReference type="GeneID" id="112920665"/>
<gene>
    <name evidence="3" type="primary">LOC112920665</name>
</gene>
<keyword evidence="2" id="KW-1185">Reference proteome</keyword>
<feature type="compositionally biased region" description="Pro residues" evidence="1">
    <location>
        <begin position="163"/>
        <end position="173"/>
    </location>
</feature>
<feature type="region of interest" description="Disordered" evidence="1">
    <location>
        <begin position="49"/>
        <end position="96"/>
    </location>
</feature>
<evidence type="ECO:0000313" key="3">
    <source>
        <dbReference type="RefSeq" id="XP_025855264.2"/>
    </source>
</evidence>
<feature type="region of interest" description="Disordered" evidence="1">
    <location>
        <begin position="138"/>
        <end position="179"/>
    </location>
</feature>
<dbReference type="Proteomes" id="UP001652641">
    <property type="component" value="Chromosome 2"/>
</dbReference>
<sequence length="340" mass="35669">MWLHPPLTGLCGYIKLDACLRFLRHISIVNVVSCPCEGAGASFNPALPKLDRHLPSGGGRTPPPTGRPRLPATGPRPRGGHRGPPASSRQSSSWYLCPSPPNSSAPAICTLLTATDVTITARGTVQDSTADVCFPELKELHPDPHAPTPGADPPQPLRRYPPAGRPHPGPADPGPGRLRSSHEASLCFLLCSKFRLLLNKHNAATICPGDCGGGAGAAWAGLRQRRGPDGPGPARTAPALSHPSRAAARPELAPCGARGPTGYAGQGKPAPGPPRLELPPARSRCLSLDGGPTSCLHTRRPTNARWVNSGLEDRAVDRPDQHCPAELSAMTPAFSIYRLS</sequence>
<accession>A0A3Q7S7D3</accession>
<dbReference type="AlphaFoldDB" id="A0A3Q7S7D3"/>
<organism evidence="2 3">
    <name type="scientific">Vulpes vulpes</name>
    <name type="common">Red fox</name>
    <dbReference type="NCBI Taxonomy" id="9627"/>
    <lineage>
        <taxon>Eukaryota</taxon>
        <taxon>Metazoa</taxon>
        <taxon>Chordata</taxon>
        <taxon>Craniata</taxon>
        <taxon>Vertebrata</taxon>
        <taxon>Euteleostomi</taxon>
        <taxon>Mammalia</taxon>
        <taxon>Eutheria</taxon>
        <taxon>Laurasiatheria</taxon>
        <taxon>Carnivora</taxon>
        <taxon>Caniformia</taxon>
        <taxon>Canidae</taxon>
        <taxon>Vulpes</taxon>
    </lineage>
</organism>
<protein>
    <submittedName>
        <fullName evidence="3">Uncharacterized protein</fullName>
    </submittedName>
</protein>
<reference evidence="3" key="3">
    <citation type="submission" date="2025-08" db="UniProtKB">
        <authorList>
            <consortium name="RefSeq"/>
        </authorList>
    </citation>
    <scope>IDENTIFICATION</scope>
    <source>
        <tissue evidence="3">Cell line</tissue>
    </source>
</reference>
<evidence type="ECO:0000313" key="2">
    <source>
        <dbReference type="Proteomes" id="UP001652641"/>
    </source>
</evidence>
<reference key="1">
    <citation type="submission" date="2019-01" db="UniProtKB">
        <authorList>
            <consortium name="RefSeq"/>
        </authorList>
    </citation>
    <scope>IDENTIFICATION</scope>
</reference>
<dbReference type="KEGG" id="vvp:112920665"/>
<evidence type="ECO:0000256" key="1">
    <source>
        <dbReference type="SAM" id="MobiDB-lite"/>
    </source>
</evidence>
<name>A0A3Q7S7D3_VULVU</name>
<proteinExistence type="predicted"/>
<dbReference type="RefSeq" id="XP_025855264.2">
    <property type="nucleotide sequence ID" value="XM_025999479.2"/>
</dbReference>
<feature type="compositionally biased region" description="Low complexity" evidence="1">
    <location>
        <begin position="67"/>
        <end position="76"/>
    </location>
</feature>